<evidence type="ECO:0000313" key="2">
    <source>
        <dbReference type="EMBL" id="MFC3687046.1"/>
    </source>
</evidence>
<dbReference type="CDD" id="cd01309">
    <property type="entry name" value="Met_dep_hydrolase_C"/>
    <property type="match status" value="1"/>
</dbReference>
<evidence type="ECO:0000259" key="1">
    <source>
        <dbReference type="Pfam" id="PF01979"/>
    </source>
</evidence>
<sequence length="416" mass="43617">MATAGFTGPPAPPGRDVALVGGRVVPGVGPAVERGTVLVLDGRVAAVGPVDEVDVPDGVPVHDTTGRWVLPGFVEVHAHVGIFEDGEDWPGRDHNEMTSPVTAHLRALDAVNPADIAFVDALGGGVTSVVVKPGSGNVVGGRTVALKTWGRTVDQMCFREPASIKSALGENPKRVHGDKGKLPSTRMGVAAVLREALARARHHRAQLDRAAAEGTAPPAPDPASETLLLALEDGLPWCQHAHRADDIATALRLAAEHGYRLVLNHATEGHLLAAELAAAGVPCVVGPTLGSRSKVELRGRTLRTPALLHEAGVEVALTTDHPVVPVAFLVHEATFAVKEGLPADVALQAITVNPARFLGLDDRVGSLQVGLDGDVVVWDGDPLDVMSRALTTYVEGRRVYDFDVEEMVGRAADPWS</sequence>
<dbReference type="PANTHER" id="PTHR43135">
    <property type="entry name" value="ALPHA-D-RIBOSE 1-METHYLPHOSPHONATE 5-TRIPHOSPHATE DIPHOSPHATASE"/>
    <property type="match status" value="1"/>
</dbReference>
<gene>
    <name evidence="2" type="ORF">ACFOLH_01675</name>
</gene>
<accession>A0ABV7WEQ4</accession>
<keyword evidence="3" id="KW-1185">Reference proteome</keyword>
<organism evidence="2 3">
    <name type="scientific">Aquipuribacter hungaricus</name>
    <dbReference type="NCBI Taxonomy" id="545624"/>
    <lineage>
        <taxon>Bacteria</taxon>
        <taxon>Bacillati</taxon>
        <taxon>Actinomycetota</taxon>
        <taxon>Actinomycetes</taxon>
        <taxon>Micrococcales</taxon>
        <taxon>Intrasporangiaceae</taxon>
        <taxon>Aquipuribacter</taxon>
    </lineage>
</organism>
<dbReference type="SUPFAM" id="SSF51338">
    <property type="entry name" value="Composite domain of metallo-dependent hydrolases"/>
    <property type="match status" value="1"/>
</dbReference>
<proteinExistence type="predicted"/>
<name>A0ABV7WEQ4_9MICO</name>
<dbReference type="Pfam" id="PF01979">
    <property type="entry name" value="Amidohydro_1"/>
    <property type="match status" value="1"/>
</dbReference>
<dbReference type="EMBL" id="JBHRWW010000001">
    <property type="protein sequence ID" value="MFC3687046.1"/>
    <property type="molecule type" value="Genomic_DNA"/>
</dbReference>
<feature type="domain" description="Amidohydrolase-related" evidence="1">
    <location>
        <begin position="68"/>
        <end position="387"/>
    </location>
</feature>
<evidence type="ECO:0000313" key="3">
    <source>
        <dbReference type="Proteomes" id="UP001595685"/>
    </source>
</evidence>
<dbReference type="InterPro" id="IPR032466">
    <property type="entry name" value="Metal_Hydrolase"/>
</dbReference>
<dbReference type="InterPro" id="IPR011059">
    <property type="entry name" value="Metal-dep_hydrolase_composite"/>
</dbReference>
<dbReference type="InterPro" id="IPR006680">
    <property type="entry name" value="Amidohydro-rel"/>
</dbReference>
<dbReference type="SUPFAM" id="SSF51556">
    <property type="entry name" value="Metallo-dependent hydrolases"/>
    <property type="match status" value="1"/>
</dbReference>
<comment type="caution">
    <text evidence="2">The sequence shown here is derived from an EMBL/GenBank/DDBJ whole genome shotgun (WGS) entry which is preliminary data.</text>
</comment>
<dbReference type="Proteomes" id="UP001595685">
    <property type="component" value="Unassembled WGS sequence"/>
</dbReference>
<protein>
    <submittedName>
        <fullName evidence="2">Amidohydrolase</fullName>
    </submittedName>
</protein>
<reference evidence="3" key="1">
    <citation type="journal article" date="2019" name="Int. J. Syst. Evol. Microbiol.">
        <title>The Global Catalogue of Microorganisms (GCM) 10K type strain sequencing project: providing services to taxonomists for standard genome sequencing and annotation.</title>
        <authorList>
            <consortium name="The Broad Institute Genomics Platform"/>
            <consortium name="The Broad Institute Genome Sequencing Center for Infectious Disease"/>
            <person name="Wu L."/>
            <person name="Ma J."/>
        </authorList>
    </citation>
    <scope>NUCLEOTIDE SEQUENCE [LARGE SCALE GENOMIC DNA]</scope>
    <source>
        <strain evidence="3">NCAIM B.02333</strain>
    </source>
</reference>
<dbReference type="Gene3D" id="3.20.20.140">
    <property type="entry name" value="Metal-dependent hydrolases"/>
    <property type="match status" value="1"/>
</dbReference>
<dbReference type="RefSeq" id="WP_340295055.1">
    <property type="nucleotide sequence ID" value="NZ_JBBEOI010000202.1"/>
</dbReference>
<dbReference type="PANTHER" id="PTHR43135:SF3">
    <property type="entry name" value="ALPHA-D-RIBOSE 1-METHYLPHOSPHONATE 5-TRIPHOSPHATE DIPHOSPHATASE"/>
    <property type="match status" value="1"/>
</dbReference>
<dbReference type="InterPro" id="IPR051781">
    <property type="entry name" value="Metallo-dep_Hydrolase"/>
</dbReference>